<dbReference type="SMART" id="SM00342">
    <property type="entry name" value="HTH_ARAC"/>
    <property type="match status" value="1"/>
</dbReference>
<dbReference type="Gene3D" id="1.10.10.60">
    <property type="entry name" value="Homeodomain-like"/>
    <property type="match status" value="2"/>
</dbReference>
<evidence type="ECO:0000256" key="1">
    <source>
        <dbReference type="ARBA" id="ARBA00023015"/>
    </source>
</evidence>
<gene>
    <name evidence="5" type="ORF">GQF01_20955</name>
</gene>
<dbReference type="RefSeq" id="WP_161408672.1">
    <property type="nucleotide sequence ID" value="NZ_WTUZ01000022.1"/>
</dbReference>
<dbReference type="PANTHER" id="PTHR43280">
    <property type="entry name" value="ARAC-FAMILY TRANSCRIPTIONAL REGULATOR"/>
    <property type="match status" value="1"/>
</dbReference>
<proteinExistence type="predicted"/>
<comment type="caution">
    <text evidence="5">The sequence shown here is derived from an EMBL/GenBank/DDBJ whole genome shotgun (WGS) entry which is preliminary data.</text>
</comment>
<dbReference type="InterPro" id="IPR009057">
    <property type="entry name" value="Homeodomain-like_sf"/>
</dbReference>
<dbReference type="Proteomes" id="UP000481087">
    <property type="component" value="Unassembled WGS sequence"/>
</dbReference>
<dbReference type="GO" id="GO:0003700">
    <property type="term" value="F:DNA-binding transcription factor activity"/>
    <property type="evidence" value="ECO:0007669"/>
    <property type="project" value="InterPro"/>
</dbReference>
<dbReference type="GO" id="GO:0043565">
    <property type="term" value="F:sequence-specific DNA binding"/>
    <property type="evidence" value="ECO:0007669"/>
    <property type="project" value="InterPro"/>
</dbReference>
<keyword evidence="6" id="KW-1185">Reference proteome</keyword>
<reference evidence="5 6" key="1">
    <citation type="submission" date="2019-12" db="EMBL/GenBank/DDBJ databases">
        <title>Paenibacillus sp. nov. sp. isolated from soil.</title>
        <authorList>
            <person name="Kim J."/>
            <person name="Jeong S.E."/>
            <person name="Jung H.S."/>
            <person name="Jeon C.O."/>
        </authorList>
    </citation>
    <scope>NUCLEOTIDE SEQUENCE [LARGE SCALE GENOMIC DNA]</scope>
    <source>
        <strain evidence="5 6">5J-6</strain>
    </source>
</reference>
<evidence type="ECO:0000256" key="2">
    <source>
        <dbReference type="ARBA" id="ARBA00023125"/>
    </source>
</evidence>
<keyword evidence="3" id="KW-0804">Transcription</keyword>
<dbReference type="EMBL" id="WTUZ01000022">
    <property type="protein sequence ID" value="MZQ84579.1"/>
    <property type="molecule type" value="Genomic_DNA"/>
</dbReference>
<dbReference type="PROSITE" id="PS01124">
    <property type="entry name" value="HTH_ARAC_FAMILY_2"/>
    <property type="match status" value="1"/>
</dbReference>
<evidence type="ECO:0000259" key="4">
    <source>
        <dbReference type="PROSITE" id="PS01124"/>
    </source>
</evidence>
<dbReference type="SUPFAM" id="SSF46689">
    <property type="entry name" value="Homeodomain-like"/>
    <property type="match status" value="2"/>
</dbReference>
<feature type="domain" description="HTH araC/xylS-type" evidence="4">
    <location>
        <begin position="180"/>
        <end position="278"/>
    </location>
</feature>
<organism evidence="5 6">
    <name type="scientific">Paenibacillus silvestris</name>
    <dbReference type="NCBI Taxonomy" id="2606219"/>
    <lineage>
        <taxon>Bacteria</taxon>
        <taxon>Bacillati</taxon>
        <taxon>Bacillota</taxon>
        <taxon>Bacilli</taxon>
        <taxon>Bacillales</taxon>
        <taxon>Paenibacillaceae</taxon>
        <taxon>Paenibacillus</taxon>
    </lineage>
</organism>
<name>A0A6L8V5I7_9BACL</name>
<dbReference type="PANTHER" id="PTHR43280:SF28">
    <property type="entry name" value="HTH-TYPE TRANSCRIPTIONAL ACTIVATOR RHAS"/>
    <property type="match status" value="1"/>
</dbReference>
<keyword evidence="1" id="KW-0805">Transcription regulation</keyword>
<keyword evidence="2" id="KW-0238">DNA-binding</keyword>
<dbReference type="AlphaFoldDB" id="A0A6L8V5I7"/>
<dbReference type="InterPro" id="IPR037923">
    <property type="entry name" value="HTH-like"/>
</dbReference>
<accession>A0A6L8V5I7</accession>
<sequence length="288" mass="33752">MKEISLAAPPLPYYLESGFRAYTAGDTHPDRARLGMYDLLFITKGTLHLGEEEQTWSLTKGQYALLLPDKYHYSVRPCDSDCHFFWLHFQTVTPYIIRESRALPLSQFVLPQKNEITLHQQGEVADPERLALLWGQLKEMSVSERSLSFWEEQRMFTEILRTLDIGNKPDEQSKVHRLAERIEAYIKQHYSDDLTNERLVEEFHFHPNYLSRCMKSVYGCTPLEYLVAYRIEQSKLLLLKTQWSIERISEEVGFHHAAYFSNCFRGKIGLSPLAYRKQYIRSGTLFPT</sequence>
<evidence type="ECO:0000313" key="5">
    <source>
        <dbReference type="EMBL" id="MZQ84579.1"/>
    </source>
</evidence>
<evidence type="ECO:0000313" key="6">
    <source>
        <dbReference type="Proteomes" id="UP000481087"/>
    </source>
</evidence>
<evidence type="ECO:0000256" key="3">
    <source>
        <dbReference type="ARBA" id="ARBA00023163"/>
    </source>
</evidence>
<dbReference type="SUPFAM" id="SSF51215">
    <property type="entry name" value="Regulatory protein AraC"/>
    <property type="match status" value="1"/>
</dbReference>
<dbReference type="InterPro" id="IPR018060">
    <property type="entry name" value="HTH_AraC"/>
</dbReference>
<protein>
    <submittedName>
        <fullName evidence="5">AraC family transcriptional regulator</fullName>
    </submittedName>
</protein>
<dbReference type="Pfam" id="PF12833">
    <property type="entry name" value="HTH_18"/>
    <property type="match status" value="1"/>
</dbReference>